<dbReference type="EMBL" id="RBDX01000016">
    <property type="protein sequence ID" value="RKN07188.1"/>
    <property type="molecule type" value="Genomic_DNA"/>
</dbReference>
<dbReference type="RefSeq" id="WP_120695666.1">
    <property type="nucleotide sequence ID" value="NZ_RBDX01000016.1"/>
</dbReference>
<name>A0A3A9W215_9ACTN</name>
<dbReference type="EMBL" id="RBDY01000002">
    <property type="protein sequence ID" value="RKN26793.1"/>
    <property type="molecule type" value="Genomic_DNA"/>
</dbReference>
<dbReference type="Proteomes" id="UP000268652">
    <property type="component" value="Unassembled WGS sequence"/>
</dbReference>
<accession>A0A3A9W215</accession>
<comment type="caution">
    <text evidence="1">The sequence shown here is derived from an EMBL/GenBank/DDBJ whole genome shotgun (WGS) entry which is preliminary data.</text>
</comment>
<gene>
    <name evidence="2" type="ORF">D7318_05500</name>
    <name evidence="1" type="ORF">D7319_19050</name>
</gene>
<dbReference type="OrthoDB" id="2989740at2"/>
<dbReference type="AlphaFoldDB" id="A0A3A9W215"/>
<evidence type="ECO:0000313" key="4">
    <source>
        <dbReference type="Proteomes" id="UP000275024"/>
    </source>
</evidence>
<keyword evidence="3" id="KW-1185">Reference proteome</keyword>
<sequence>MTARTTRATRITRAELEAELARYLSITGHRFATGQESPQMFSGLIDRVWHEKMQDPVAYAELCAAHAGEPVAHAPVTGSGPVNWIVDYERRFGTLPDAWFMGADGVVNEPLRREYHRTGTVTRAEWICSPRPTHLVERRGAARGPGPGASGAAA</sequence>
<dbReference type="Proteomes" id="UP000275024">
    <property type="component" value="Unassembled WGS sequence"/>
</dbReference>
<proteinExistence type="predicted"/>
<protein>
    <submittedName>
        <fullName evidence="1">Uncharacterized protein</fullName>
    </submittedName>
</protein>
<evidence type="ECO:0000313" key="3">
    <source>
        <dbReference type="Proteomes" id="UP000268652"/>
    </source>
</evidence>
<evidence type="ECO:0000313" key="2">
    <source>
        <dbReference type="EMBL" id="RKN26793.1"/>
    </source>
</evidence>
<organism evidence="1 4">
    <name type="scientific">Streptomyces radicis</name>
    <dbReference type="NCBI Taxonomy" id="1750517"/>
    <lineage>
        <taxon>Bacteria</taxon>
        <taxon>Bacillati</taxon>
        <taxon>Actinomycetota</taxon>
        <taxon>Actinomycetes</taxon>
        <taxon>Kitasatosporales</taxon>
        <taxon>Streptomycetaceae</taxon>
        <taxon>Streptomyces</taxon>
    </lineage>
</organism>
<evidence type="ECO:0000313" key="1">
    <source>
        <dbReference type="EMBL" id="RKN07188.1"/>
    </source>
</evidence>
<reference evidence="3 4" key="1">
    <citation type="submission" date="2018-09" db="EMBL/GenBank/DDBJ databases">
        <title>Streptomyces sp. nov. DS1-2, an endophytic actinomycete isolated from roots of Dendrobium scabrilingue.</title>
        <authorList>
            <person name="Kuncharoen N."/>
            <person name="Kudo T."/>
            <person name="Ohkuma M."/>
            <person name="Yuki M."/>
            <person name="Tanasupawat S."/>
        </authorList>
    </citation>
    <scope>NUCLEOTIDE SEQUENCE [LARGE SCALE GENOMIC DNA]</scope>
    <source>
        <strain evidence="1 4">AZ1-7</strain>
        <strain evidence="2 3">DS1-2</strain>
    </source>
</reference>